<evidence type="ECO:0000259" key="3">
    <source>
        <dbReference type="Pfam" id="PF12850"/>
    </source>
</evidence>
<dbReference type="SUPFAM" id="SSF56300">
    <property type="entry name" value="Metallo-dependent phosphatases"/>
    <property type="match status" value="1"/>
</dbReference>
<dbReference type="GO" id="GO:0046872">
    <property type="term" value="F:metal ion binding"/>
    <property type="evidence" value="ECO:0007669"/>
    <property type="project" value="UniProtKB-KW"/>
</dbReference>
<dbReference type="OrthoDB" id="9800565at2"/>
<sequence>MKYLVVSDNHGDRQILVDLFNRYKEQVDYIFHCGDSELASDDPLWEGVYVVTGNTDSDSRYEVSQVVDTGEDVVYLTHGHLSGVKMGLTQLDMQAQEDKATIALFGHTHQLGCEVNKGRLFLNPGSILQPRGTIPIKTYAIIESTETSFQVQYYDRNFDPIESLAFTFNK</sequence>
<dbReference type="CDD" id="cd00841">
    <property type="entry name" value="MPP_YfcE"/>
    <property type="match status" value="1"/>
</dbReference>
<comment type="similarity">
    <text evidence="1 2">Belongs to the metallophosphoesterase superfamily. YfcE family.</text>
</comment>
<gene>
    <name evidence="4" type="ORF">TMUPMC115_1265</name>
</gene>
<evidence type="ECO:0000256" key="2">
    <source>
        <dbReference type="RuleBase" id="RU362039"/>
    </source>
</evidence>
<dbReference type="RefSeq" id="WP_028790879.1">
    <property type="nucleotide sequence ID" value="NZ_JPVU01000135.1"/>
</dbReference>
<dbReference type="Gene3D" id="3.60.21.10">
    <property type="match status" value="1"/>
</dbReference>
<dbReference type="PATRIC" id="fig|1302649.3.peg.1268"/>
<keyword evidence="4" id="KW-0378">Hydrolase</keyword>
<dbReference type="GO" id="GO:0016787">
    <property type="term" value="F:hydrolase activity"/>
    <property type="evidence" value="ECO:0007669"/>
    <property type="project" value="UniProtKB-UniRule"/>
</dbReference>
<comment type="caution">
    <text evidence="4">The sequence shown here is derived from an EMBL/GenBank/DDBJ whole genome shotgun (WGS) entry which is preliminary data.</text>
</comment>
<comment type="cofactor">
    <cofactor evidence="2">
        <name>a divalent metal cation</name>
        <dbReference type="ChEBI" id="CHEBI:60240"/>
    </cofactor>
</comment>
<reference evidence="4 5" key="1">
    <citation type="submission" date="2014-08" db="EMBL/GenBank/DDBJ databases">
        <title>Genome sequence of Tetragenococcus muriaticus.</title>
        <authorList>
            <person name="Chuea-nongthon C."/>
            <person name="Rodtong S."/>
            <person name="Yongsawatdigul J."/>
            <person name="Steele J.L."/>
            <person name="Liu X.-y."/>
            <person name="Speers J."/>
            <person name="Glasner J.D."/>
            <person name="Neeno-Eckwall E.C."/>
        </authorList>
    </citation>
    <scope>NUCLEOTIDE SEQUENCE [LARGE SCALE GENOMIC DNA]</scope>
    <source>
        <strain evidence="4 5">PMC-11-5</strain>
    </source>
</reference>
<dbReference type="InterPro" id="IPR024654">
    <property type="entry name" value="Calcineurin-like_PHP_lpxH"/>
</dbReference>
<dbReference type="PANTHER" id="PTHR11124">
    <property type="entry name" value="VACUOLAR SORTING PROTEIN VPS29"/>
    <property type="match status" value="1"/>
</dbReference>
<evidence type="ECO:0000256" key="1">
    <source>
        <dbReference type="ARBA" id="ARBA00008950"/>
    </source>
</evidence>
<dbReference type="InterPro" id="IPR000979">
    <property type="entry name" value="Phosphodiesterase_MJ0936/Vps29"/>
</dbReference>
<evidence type="ECO:0000313" key="5">
    <source>
        <dbReference type="Proteomes" id="UP000029380"/>
    </source>
</evidence>
<accession>A0A091C1C9</accession>
<organism evidence="4 5">
    <name type="scientific">Tetragenococcus muriaticus PMC-11-5</name>
    <dbReference type="NCBI Taxonomy" id="1302649"/>
    <lineage>
        <taxon>Bacteria</taxon>
        <taxon>Bacillati</taxon>
        <taxon>Bacillota</taxon>
        <taxon>Bacilli</taxon>
        <taxon>Lactobacillales</taxon>
        <taxon>Enterococcaceae</taxon>
        <taxon>Tetragenococcus</taxon>
    </lineage>
</organism>
<dbReference type="Pfam" id="PF12850">
    <property type="entry name" value="Metallophos_2"/>
    <property type="match status" value="1"/>
</dbReference>
<dbReference type="NCBIfam" id="TIGR00040">
    <property type="entry name" value="yfcE"/>
    <property type="match status" value="1"/>
</dbReference>
<dbReference type="EMBL" id="JPVU01000135">
    <property type="protein sequence ID" value="KFN91666.1"/>
    <property type="molecule type" value="Genomic_DNA"/>
</dbReference>
<dbReference type="AlphaFoldDB" id="A0A091C1C9"/>
<proteinExistence type="inferred from homology"/>
<dbReference type="Proteomes" id="UP000029380">
    <property type="component" value="Unassembled WGS sequence"/>
</dbReference>
<protein>
    <recommendedName>
        <fullName evidence="2">Phosphoesterase</fullName>
        <ecNumber evidence="2">3.1.4.-</ecNumber>
    </recommendedName>
</protein>
<dbReference type="EC" id="3.1.4.-" evidence="2"/>
<name>A0A091C1C9_9ENTE</name>
<feature type="domain" description="Calcineurin-like phosphoesterase" evidence="3">
    <location>
        <begin position="1"/>
        <end position="145"/>
    </location>
</feature>
<dbReference type="InterPro" id="IPR041802">
    <property type="entry name" value="MPP_YfcE"/>
</dbReference>
<keyword evidence="2" id="KW-0479">Metal-binding</keyword>
<evidence type="ECO:0000313" key="4">
    <source>
        <dbReference type="EMBL" id="KFN91666.1"/>
    </source>
</evidence>
<dbReference type="InterPro" id="IPR029052">
    <property type="entry name" value="Metallo-depent_PP-like"/>
</dbReference>